<proteinExistence type="inferred from homology"/>
<protein>
    <submittedName>
        <fullName evidence="2">Uncharacterized protein</fullName>
    </submittedName>
</protein>
<dbReference type="PANTHER" id="PTHR30486">
    <property type="entry name" value="TWITCHING MOTILITY PROTEIN PILT"/>
    <property type="match status" value="1"/>
</dbReference>
<accession>A0A7R8WSK8</accession>
<dbReference type="InterPro" id="IPR027417">
    <property type="entry name" value="P-loop_NTPase"/>
</dbReference>
<dbReference type="PANTHER" id="PTHR30486:SF16">
    <property type="entry name" value="TWITCHING MOTILITY PROTEIN PILT"/>
    <property type="match status" value="1"/>
</dbReference>
<comment type="similarity">
    <text evidence="1">Belongs to the GSP E family.</text>
</comment>
<dbReference type="InterPro" id="IPR050921">
    <property type="entry name" value="T4SS_GSP_E_ATPase"/>
</dbReference>
<dbReference type="InterPro" id="IPR003593">
    <property type="entry name" value="AAA+_ATPase"/>
</dbReference>
<dbReference type="AlphaFoldDB" id="A0A7R8WSK8"/>
<dbReference type="SMART" id="SM00382">
    <property type="entry name" value="AAA"/>
    <property type="match status" value="2"/>
</dbReference>
<dbReference type="OrthoDB" id="8299983at2759"/>
<dbReference type="Pfam" id="PF00437">
    <property type="entry name" value="T2SSE"/>
    <property type="match status" value="2"/>
</dbReference>
<dbReference type="GO" id="GO:0005524">
    <property type="term" value="F:ATP binding"/>
    <property type="evidence" value="ECO:0007669"/>
    <property type="project" value="InterPro"/>
</dbReference>
<dbReference type="PROSITE" id="PS00662">
    <property type="entry name" value="T2SP_E"/>
    <property type="match status" value="2"/>
</dbReference>
<dbReference type="Gene3D" id="3.40.50.300">
    <property type="entry name" value="P-loop containing nucleotide triphosphate hydrolases"/>
    <property type="match status" value="2"/>
</dbReference>
<organism evidence="2">
    <name type="scientific">Cyprideis torosa</name>
    <dbReference type="NCBI Taxonomy" id="163714"/>
    <lineage>
        <taxon>Eukaryota</taxon>
        <taxon>Metazoa</taxon>
        <taxon>Ecdysozoa</taxon>
        <taxon>Arthropoda</taxon>
        <taxon>Crustacea</taxon>
        <taxon>Oligostraca</taxon>
        <taxon>Ostracoda</taxon>
        <taxon>Podocopa</taxon>
        <taxon>Podocopida</taxon>
        <taxon>Cytherocopina</taxon>
        <taxon>Cytheroidea</taxon>
        <taxon>Cytherideidae</taxon>
        <taxon>Cyprideis</taxon>
    </lineage>
</organism>
<dbReference type="GO" id="GO:0016887">
    <property type="term" value="F:ATP hydrolysis activity"/>
    <property type="evidence" value="ECO:0007669"/>
    <property type="project" value="InterPro"/>
</dbReference>
<dbReference type="InterPro" id="IPR001482">
    <property type="entry name" value="T2SS/T4SS_dom"/>
</dbReference>
<feature type="non-terminal residue" evidence="2">
    <location>
        <position position="431"/>
    </location>
</feature>
<dbReference type="EMBL" id="OB668345">
    <property type="protein sequence ID" value="CAD7234316.1"/>
    <property type="molecule type" value="Genomic_DNA"/>
</dbReference>
<dbReference type="SUPFAM" id="SSF52540">
    <property type="entry name" value="P-loop containing nucleoside triphosphate hydrolases"/>
    <property type="match status" value="2"/>
</dbReference>
<evidence type="ECO:0000256" key="1">
    <source>
        <dbReference type="ARBA" id="ARBA00006611"/>
    </source>
</evidence>
<dbReference type="InterPro" id="IPR006321">
    <property type="entry name" value="PilT/PilU"/>
</dbReference>
<dbReference type="CDD" id="cd01131">
    <property type="entry name" value="PilT"/>
    <property type="match status" value="1"/>
</dbReference>
<reference evidence="2" key="1">
    <citation type="submission" date="2020-11" db="EMBL/GenBank/DDBJ databases">
        <authorList>
            <person name="Tran Van P."/>
        </authorList>
    </citation>
    <scope>NUCLEOTIDE SEQUENCE</scope>
</reference>
<evidence type="ECO:0000313" key="2">
    <source>
        <dbReference type="EMBL" id="CAD7234316.1"/>
    </source>
</evidence>
<gene>
    <name evidence="2" type="ORF">CTOB1V02_LOCUS12132</name>
</gene>
<sequence length="431" mass="48026">TAFKKAISQPQGMVILTGPTGSGKSTTLIAALYQVVDPSVNVLTVEDPVEYVIEGARQLKIGHKMNFEQAIRAILRHDPDIVLVGEMRDKETAETAVKLANTGIKKRVADLPNLKLDESTLLIAVLLNKNQQRHLLVNRNLDFSYTFRHVQKNLNVRFRADAYFDLDSLALNMRAISSKLRTIESFEFHPYALQSMNHGYIKFGLSLITGITGSGKSTTLDAIIDYHNQTNPCQIIVVASPVEYVHTSNNSIIKHREVGRDVLSFKEGVTQALRQDPDIIVIGEMRDPETILSALEVADTGHKVFSTLHTSSAVESIDRIIAEVSPAEQERVRMRLADVLVSVVSQKLIPGLDGKLVLAKEVLIVTPSVRAAIKNNNTSEIYMMMNQGGNMGMITLEQDLMRLFQQRRISKENLIAFANNKTRIRQLFKAV</sequence>
<name>A0A7R8WSK8_9CRUS</name>